<proteinExistence type="predicted"/>
<evidence type="ECO:0000313" key="1">
    <source>
        <dbReference type="EMBL" id="EGZ04751.1"/>
    </source>
</evidence>
<reference evidence="1 2" key="1">
    <citation type="journal article" date="2006" name="Science">
        <title>Phytophthora genome sequences uncover evolutionary origins and mechanisms of pathogenesis.</title>
        <authorList>
            <person name="Tyler B.M."/>
            <person name="Tripathy S."/>
            <person name="Zhang X."/>
            <person name="Dehal P."/>
            <person name="Jiang R.H."/>
            <person name="Aerts A."/>
            <person name="Arredondo F.D."/>
            <person name="Baxter L."/>
            <person name="Bensasson D."/>
            <person name="Beynon J.L."/>
            <person name="Chapman J."/>
            <person name="Damasceno C.M."/>
            <person name="Dorrance A.E."/>
            <person name="Dou D."/>
            <person name="Dickerman A.W."/>
            <person name="Dubchak I.L."/>
            <person name="Garbelotto M."/>
            <person name="Gijzen M."/>
            <person name="Gordon S.G."/>
            <person name="Govers F."/>
            <person name="Grunwald N.J."/>
            <person name="Huang W."/>
            <person name="Ivors K.L."/>
            <person name="Jones R.W."/>
            <person name="Kamoun S."/>
            <person name="Krampis K."/>
            <person name="Lamour K.H."/>
            <person name="Lee M.K."/>
            <person name="McDonald W.H."/>
            <person name="Medina M."/>
            <person name="Meijer H.J."/>
            <person name="Nordberg E.K."/>
            <person name="Maclean D.J."/>
            <person name="Ospina-Giraldo M.D."/>
            <person name="Morris P.F."/>
            <person name="Phuntumart V."/>
            <person name="Putnam N.H."/>
            <person name="Rash S."/>
            <person name="Rose J.K."/>
            <person name="Sakihama Y."/>
            <person name="Salamov A.A."/>
            <person name="Savidor A."/>
            <person name="Scheuring C.F."/>
            <person name="Smith B.M."/>
            <person name="Sobral B.W."/>
            <person name="Terry A."/>
            <person name="Torto-Alalibo T.A."/>
            <person name="Win J."/>
            <person name="Xu Z."/>
            <person name="Zhang H."/>
            <person name="Grigoriev I.V."/>
            <person name="Rokhsar D.S."/>
            <person name="Boore J.L."/>
        </authorList>
    </citation>
    <scope>NUCLEOTIDE SEQUENCE [LARGE SCALE GENOMIC DNA]</scope>
    <source>
        <strain evidence="1 2">P6497</strain>
    </source>
</reference>
<dbReference type="AlphaFoldDB" id="G5AIE9"/>
<dbReference type="EMBL" id="JH159175">
    <property type="protein sequence ID" value="EGZ04751.1"/>
    <property type="molecule type" value="Genomic_DNA"/>
</dbReference>
<protein>
    <submittedName>
        <fullName evidence="1">Uncharacterized protein</fullName>
    </submittedName>
</protein>
<accession>G5AIE9</accession>
<dbReference type="RefSeq" id="XP_009539850.1">
    <property type="nucleotide sequence ID" value="XM_009541555.1"/>
</dbReference>
<name>G5AIE9_PHYSP</name>
<sequence length="98" mass="11576">MDQEYPVDENLACASLAGLPVVWRKLRTDLHLAMRTGLTYSEVTTLLNSDEMAHRLFHPYDLSCMLAQMMYWNQLDKAYWTTYVPERYFLHAESILDR</sequence>
<dbReference type="GeneID" id="20662175"/>
<organism evidence="1 2">
    <name type="scientific">Phytophthora sojae (strain P6497)</name>
    <name type="common">Soybean stem and root rot agent</name>
    <name type="synonym">Phytophthora megasperma f. sp. glycines</name>
    <dbReference type="NCBI Taxonomy" id="1094619"/>
    <lineage>
        <taxon>Eukaryota</taxon>
        <taxon>Sar</taxon>
        <taxon>Stramenopiles</taxon>
        <taxon>Oomycota</taxon>
        <taxon>Peronosporomycetes</taxon>
        <taxon>Peronosporales</taxon>
        <taxon>Peronosporaceae</taxon>
        <taxon>Phytophthora</taxon>
    </lineage>
</organism>
<dbReference type="KEGG" id="psoj:PHYSODRAFT_535803"/>
<evidence type="ECO:0000313" key="2">
    <source>
        <dbReference type="Proteomes" id="UP000002640"/>
    </source>
</evidence>
<gene>
    <name evidence="1" type="ORF">PHYSODRAFT_535803</name>
</gene>
<dbReference type="InParanoid" id="G5AIE9"/>
<dbReference type="Proteomes" id="UP000002640">
    <property type="component" value="Unassembled WGS sequence"/>
</dbReference>
<keyword evidence="2" id="KW-1185">Reference proteome</keyword>